<dbReference type="PANTHER" id="PTHR37422">
    <property type="entry name" value="TEICHURONIC ACID BIOSYNTHESIS PROTEIN TUAE"/>
    <property type="match status" value="1"/>
</dbReference>
<feature type="transmembrane region" description="Helical" evidence="5">
    <location>
        <begin position="121"/>
        <end position="142"/>
    </location>
</feature>
<dbReference type="STRING" id="1411141.GCA_001590885_03985"/>
<dbReference type="InterPro" id="IPR031726">
    <property type="entry name" value="PglL_A"/>
</dbReference>
<reference evidence="9 10" key="1">
    <citation type="submission" date="2017-06" db="EMBL/GenBank/DDBJ databases">
        <authorList>
            <consortium name="Pathogen Informatics"/>
        </authorList>
    </citation>
    <scope>NUCLEOTIDE SEQUENCE [LARGE SCALE GENOMIC DNA]</scope>
    <source>
        <strain evidence="9 10">NCTC12148</strain>
    </source>
</reference>
<feature type="domain" description="Virulence factor membrane-bound polymerase C-terminal" evidence="7">
    <location>
        <begin position="365"/>
        <end position="537"/>
    </location>
</feature>
<comment type="subcellular location">
    <subcellularLocation>
        <location evidence="1">Membrane</location>
        <topology evidence="1">Multi-pass membrane protein</topology>
    </subcellularLocation>
</comment>
<dbReference type="Proteomes" id="UP000215134">
    <property type="component" value="Chromosome 1"/>
</dbReference>
<feature type="transmembrane region" description="Helical" evidence="5">
    <location>
        <begin position="327"/>
        <end position="350"/>
    </location>
</feature>
<dbReference type="InterPro" id="IPR021797">
    <property type="entry name" value="Wzy_C_2"/>
</dbReference>
<keyword evidence="10" id="KW-1185">Reference proteome</keyword>
<evidence type="ECO:0000313" key="9">
    <source>
        <dbReference type="EMBL" id="SNW06021.1"/>
    </source>
</evidence>
<evidence type="ECO:0000256" key="1">
    <source>
        <dbReference type="ARBA" id="ARBA00004141"/>
    </source>
</evidence>
<feature type="transmembrane region" description="Helical" evidence="5">
    <location>
        <begin position="65"/>
        <end position="85"/>
    </location>
</feature>
<name>A0A240CD95_SERFI</name>
<accession>A0A240CD95</accession>
<feature type="transmembrane region" description="Helical" evidence="5">
    <location>
        <begin position="417"/>
        <end position="439"/>
    </location>
</feature>
<feature type="transmembrane region" description="Helical" evidence="5">
    <location>
        <begin position="162"/>
        <end position="182"/>
    </location>
</feature>
<dbReference type="GO" id="GO:0016874">
    <property type="term" value="F:ligase activity"/>
    <property type="evidence" value="ECO:0007669"/>
    <property type="project" value="UniProtKB-KW"/>
</dbReference>
<dbReference type="EMBL" id="LT906479">
    <property type="protein sequence ID" value="SNW06021.1"/>
    <property type="molecule type" value="Genomic_DNA"/>
</dbReference>
<evidence type="ECO:0000259" key="7">
    <source>
        <dbReference type="Pfam" id="PF11846"/>
    </source>
</evidence>
<gene>
    <name evidence="9" type="ORF">SAMEA4384070_04636</name>
</gene>
<protein>
    <submittedName>
        <fullName evidence="9">Lipid A core - O-antigen ligase and related enzymes</fullName>
    </submittedName>
</protein>
<evidence type="ECO:0000313" key="10">
    <source>
        <dbReference type="Proteomes" id="UP000215134"/>
    </source>
</evidence>
<evidence type="ECO:0000256" key="5">
    <source>
        <dbReference type="SAM" id="Phobius"/>
    </source>
</evidence>
<feature type="transmembrane region" description="Helical" evidence="5">
    <location>
        <begin position="243"/>
        <end position="262"/>
    </location>
</feature>
<dbReference type="InterPro" id="IPR007016">
    <property type="entry name" value="O-antigen_ligase-rel_domated"/>
</dbReference>
<feature type="transmembrane region" description="Helical" evidence="5">
    <location>
        <begin position="7"/>
        <end position="25"/>
    </location>
</feature>
<dbReference type="OrthoDB" id="5596698at2"/>
<keyword evidence="4 5" id="KW-0472">Membrane</keyword>
<feature type="domain" description="O-antigen ligase-related" evidence="6">
    <location>
        <begin position="201"/>
        <end position="337"/>
    </location>
</feature>
<evidence type="ECO:0000259" key="6">
    <source>
        <dbReference type="Pfam" id="PF04932"/>
    </source>
</evidence>
<dbReference type="PANTHER" id="PTHR37422:SF21">
    <property type="entry name" value="EXOQ-LIKE PROTEIN"/>
    <property type="match status" value="1"/>
</dbReference>
<evidence type="ECO:0000256" key="4">
    <source>
        <dbReference type="ARBA" id="ARBA00023136"/>
    </source>
</evidence>
<feature type="transmembrane region" description="Helical" evidence="5">
    <location>
        <begin position="371"/>
        <end position="397"/>
    </location>
</feature>
<evidence type="ECO:0000256" key="3">
    <source>
        <dbReference type="ARBA" id="ARBA00022989"/>
    </source>
</evidence>
<feature type="domain" description="Protein glycosylation ligase" evidence="8">
    <location>
        <begin position="158"/>
        <end position="183"/>
    </location>
</feature>
<dbReference type="RefSeq" id="WP_095099735.1">
    <property type="nucleotide sequence ID" value="NZ_CAMIQD010000007.1"/>
</dbReference>
<proteinExistence type="predicted"/>
<organism evidence="9 10">
    <name type="scientific">Serratia ficaria</name>
    <dbReference type="NCBI Taxonomy" id="61651"/>
    <lineage>
        <taxon>Bacteria</taxon>
        <taxon>Pseudomonadati</taxon>
        <taxon>Pseudomonadota</taxon>
        <taxon>Gammaproteobacteria</taxon>
        <taxon>Enterobacterales</taxon>
        <taxon>Yersiniaceae</taxon>
        <taxon>Serratia</taxon>
    </lineage>
</organism>
<keyword evidence="2 5" id="KW-0812">Transmembrane</keyword>
<feature type="transmembrane region" description="Helical" evidence="5">
    <location>
        <begin position="37"/>
        <end position="56"/>
    </location>
</feature>
<dbReference type="Pfam" id="PF15864">
    <property type="entry name" value="PglL_A"/>
    <property type="match status" value="1"/>
</dbReference>
<sequence>MSQQKTAWLFGLAAGYCLIAMHLSWPNRGGSGFYLPWNMVGALFMALFILGAMLFSRPPLAVSGFFNRLALGGLILLLPSCWAAEPWLSEALPRLLGLGLGVMAYLALLQIPLDRRRRRRLLTLLLAAAVIEALLGMAQYSLLQPGNGFGYDTLKNRPYGVFQQWNLMASFIATGLALALYLLSRRGRLSPLVSLLGGAMLTLAPLLLILIASRAGLLAAVLLAPWQWLMLHRLNRRRAGHALWLLAAGTLAGFALVALNGATRAIDVAEPIFYRLAYWQEAVRMIAERPWFGWGYGHFRHDFLHHFYQNHRSGMESVSVTHPHNEVLLWGVEGGLLSLCGVGVIGWGLWRLLRRRARPLRPAPWQAALPILLHMMVEYPLYLSAAHAVLLLAILRAGDLRRRCRLPPMAQRASRGAAAVSAALMLIYMLNGLHSALIITRVEKTGLRQFAPMNQVISPTPWQTRYDFDSQLRLLLQYPRTRDAAALRSYRRWAENEIRVRPEANIYFNLIRVSRLLQQPQRAAQLQSQARRLFPHDGRFEE</sequence>
<dbReference type="AlphaFoldDB" id="A0A240CD95"/>
<evidence type="ECO:0000259" key="8">
    <source>
        <dbReference type="Pfam" id="PF15864"/>
    </source>
</evidence>
<feature type="transmembrane region" description="Helical" evidence="5">
    <location>
        <begin position="189"/>
        <end position="209"/>
    </location>
</feature>
<keyword evidence="9" id="KW-0436">Ligase</keyword>
<dbReference type="KEGG" id="sfj:SAMEA4384070_4636"/>
<dbReference type="Pfam" id="PF11846">
    <property type="entry name" value="Wzy_C_2"/>
    <property type="match status" value="1"/>
</dbReference>
<keyword evidence="3 5" id="KW-1133">Transmembrane helix</keyword>
<dbReference type="InterPro" id="IPR051533">
    <property type="entry name" value="WaaL-like"/>
</dbReference>
<dbReference type="GeneID" id="75029755"/>
<feature type="transmembrane region" description="Helical" evidence="5">
    <location>
        <begin position="91"/>
        <end position="109"/>
    </location>
</feature>
<dbReference type="GO" id="GO:0016020">
    <property type="term" value="C:membrane"/>
    <property type="evidence" value="ECO:0007669"/>
    <property type="project" value="UniProtKB-SubCell"/>
</dbReference>
<evidence type="ECO:0000256" key="2">
    <source>
        <dbReference type="ARBA" id="ARBA00022692"/>
    </source>
</evidence>
<dbReference type="Pfam" id="PF04932">
    <property type="entry name" value="Wzy_C"/>
    <property type="match status" value="1"/>
</dbReference>